<proteinExistence type="predicted"/>
<sequence length="165" mass="18346">MARGEARLPAGRLYFVGELYTSGGLAVVEEDHAKARKVMSAAERAVRESEGGNDRPKVWNEAAGRWERPERQNNAGEKALRKIELARAKAEVERVVKRRVRRESLSFCEGAWPGIDDSVYIRKEGKLSTRPPSNGFFGKLLGGQKETLGTWTAEPVIAGQEGLYF</sequence>
<accession>A0A7S1C1X0</accession>
<evidence type="ECO:0000313" key="1">
    <source>
        <dbReference type="EMBL" id="CAD8903724.1"/>
    </source>
</evidence>
<name>A0A7S1C1X0_9STRA</name>
<dbReference type="AlphaFoldDB" id="A0A7S1C1X0"/>
<protein>
    <submittedName>
        <fullName evidence="1">Uncharacterized protein</fullName>
    </submittedName>
</protein>
<organism evidence="1">
    <name type="scientific">Corethron hystrix</name>
    <dbReference type="NCBI Taxonomy" id="216773"/>
    <lineage>
        <taxon>Eukaryota</taxon>
        <taxon>Sar</taxon>
        <taxon>Stramenopiles</taxon>
        <taxon>Ochrophyta</taxon>
        <taxon>Bacillariophyta</taxon>
        <taxon>Coscinodiscophyceae</taxon>
        <taxon>Corethrophycidae</taxon>
        <taxon>Corethrales</taxon>
        <taxon>Corethraceae</taxon>
        <taxon>Corethron</taxon>
    </lineage>
</organism>
<reference evidence="1" key="1">
    <citation type="submission" date="2021-01" db="EMBL/GenBank/DDBJ databases">
        <authorList>
            <person name="Corre E."/>
            <person name="Pelletier E."/>
            <person name="Niang G."/>
            <person name="Scheremetjew M."/>
            <person name="Finn R."/>
            <person name="Kale V."/>
            <person name="Holt S."/>
            <person name="Cochrane G."/>
            <person name="Meng A."/>
            <person name="Brown T."/>
            <person name="Cohen L."/>
        </authorList>
    </citation>
    <scope>NUCLEOTIDE SEQUENCE</scope>
    <source>
        <strain evidence="1">308</strain>
    </source>
</reference>
<dbReference type="EMBL" id="HBFR01042315">
    <property type="protein sequence ID" value="CAD8903724.1"/>
    <property type="molecule type" value="Transcribed_RNA"/>
</dbReference>
<gene>
    <name evidence="1" type="ORF">CHYS00102_LOCUS30944</name>
</gene>